<evidence type="ECO:0000256" key="1">
    <source>
        <dbReference type="SAM" id="MobiDB-lite"/>
    </source>
</evidence>
<name>A0AAD7CJN5_9AGAR</name>
<evidence type="ECO:0000256" key="2">
    <source>
        <dbReference type="SAM" id="Phobius"/>
    </source>
</evidence>
<feature type="region of interest" description="Disordered" evidence="1">
    <location>
        <begin position="298"/>
        <end position="318"/>
    </location>
</feature>
<dbReference type="Proteomes" id="UP001221142">
    <property type="component" value="Unassembled WGS sequence"/>
</dbReference>
<feature type="transmembrane region" description="Helical" evidence="2">
    <location>
        <begin position="131"/>
        <end position="153"/>
    </location>
</feature>
<evidence type="ECO:0000313" key="4">
    <source>
        <dbReference type="Proteomes" id="UP001221142"/>
    </source>
</evidence>
<feature type="transmembrane region" description="Helical" evidence="2">
    <location>
        <begin position="206"/>
        <end position="233"/>
    </location>
</feature>
<feature type="transmembrane region" description="Helical" evidence="2">
    <location>
        <begin position="159"/>
        <end position="186"/>
    </location>
</feature>
<dbReference type="AlphaFoldDB" id="A0AAD7CJN5"/>
<dbReference type="EMBL" id="JARKIF010000001">
    <property type="protein sequence ID" value="KAJ7650618.1"/>
    <property type="molecule type" value="Genomic_DNA"/>
</dbReference>
<organism evidence="3 4">
    <name type="scientific">Roridomyces roridus</name>
    <dbReference type="NCBI Taxonomy" id="1738132"/>
    <lineage>
        <taxon>Eukaryota</taxon>
        <taxon>Fungi</taxon>
        <taxon>Dikarya</taxon>
        <taxon>Basidiomycota</taxon>
        <taxon>Agaricomycotina</taxon>
        <taxon>Agaricomycetes</taxon>
        <taxon>Agaricomycetidae</taxon>
        <taxon>Agaricales</taxon>
        <taxon>Marasmiineae</taxon>
        <taxon>Mycenaceae</taxon>
        <taxon>Roridomyces</taxon>
    </lineage>
</organism>
<accession>A0AAD7CJN5</accession>
<protein>
    <submittedName>
        <fullName evidence="3">Uncharacterized protein</fullName>
    </submittedName>
</protein>
<gene>
    <name evidence="3" type="ORF">FB45DRAFT_888267</name>
</gene>
<keyword evidence="2" id="KW-1133">Transmembrane helix</keyword>
<keyword evidence="2" id="KW-0812">Transmembrane</keyword>
<comment type="caution">
    <text evidence="3">The sequence shown here is derived from an EMBL/GenBank/DDBJ whole genome shotgun (WGS) entry which is preliminary data.</text>
</comment>
<feature type="transmembrane region" description="Helical" evidence="2">
    <location>
        <begin position="50"/>
        <end position="76"/>
    </location>
</feature>
<reference evidence="3" key="1">
    <citation type="submission" date="2023-03" db="EMBL/GenBank/DDBJ databases">
        <title>Massive genome expansion in bonnet fungi (Mycena s.s.) driven by repeated elements and novel gene families across ecological guilds.</title>
        <authorList>
            <consortium name="Lawrence Berkeley National Laboratory"/>
            <person name="Harder C.B."/>
            <person name="Miyauchi S."/>
            <person name="Viragh M."/>
            <person name="Kuo A."/>
            <person name="Thoen E."/>
            <person name="Andreopoulos B."/>
            <person name="Lu D."/>
            <person name="Skrede I."/>
            <person name="Drula E."/>
            <person name="Henrissat B."/>
            <person name="Morin E."/>
            <person name="Kohler A."/>
            <person name="Barry K."/>
            <person name="LaButti K."/>
            <person name="Morin E."/>
            <person name="Salamov A."/>
            <person name="Lipzen A."/>
            <person name="Mereny Z."/>
            <person name="Hegedus B."/>
            <person name="Baldrian P."/>
            <person name="Stursova M."/>
            <person name="Weitz H."/>
            <person name="Taylor A."/>
            <person name="Grigoriev I.V."/>
            <person name="Nagy L.G."/>
            <person name="Martin F."/>
            <person name="Kauserud H."/>
        </authorList>
    </citation>
    <scope>NUCLEOTIDE SEQUENCE</scope>
    <source>
        <strain evidence="3">9284</strain>
    </source>
</reference>
<evidence type="ECO:0000313" key="3">
    <source>
        <dbReference type="EMBL" id="KAJ7650618.1"/>
    </source>
</evidence>
<feature type="transmembrane region" description="Helical" evidence="2">
    <location>
        <begin position="12"/>
        <end position="38"/>
    </location>
</feature>
<proteinExistence type="predicted"/>
<feature type="transmembrane region" description="Helical" evidence="2">
    <location>
        <begin position="239"/>
        <end position="259"/>
    </location>
</feature>
<sequence length="333" mass="36563">MDANQNLPLERSWYIGNTIFAILYGVELCMFFLSSYFLWKSKSDNSRKFYIIYGAILTILITIAMSCNLFFGQMMWIEHRDVDGGPVAYFGENVQAWYNVFGTAADITADILSNALMLYRCYVFWGSSSPWAVVFPGLLFLSSAVMGLISTVQSARADFFAAVNLVIPWLVLTLTFNVVTTCMIAFRLVSVGRGLRQILGKERAEVYTGVVAILIESALPFTLLGIGYVITYVRNDPEALAFASIWGCFVSLSPQAIILRVSLGAGWTKQTISQYGTDTPFEFSAASRSNGTALQTIADSRTGKESAGGSGSTSTFPVFSRKQDTTTSLVDIV</sequence>
<keyword evidence="2" id="KW-0472">Membrane</keyword>
<keyword evidence="4" id="KW-1185">Reference proteome</keyword>